<dbReference type="PANTHER" id="PTHR24320:SF152">
    <property type="entry name" value="SHORT-CHAIN DEHYDROGENASE_REDUCTASE FAMILY PROTEIN"/>
    <property type="match status" value="1"/>
</dbReference>
<sequence>MDEIGEKLSSVCSEKDEISESEEFRTTQAIDVMKRLSGGENGITKEMFEDLTKESQPTRPPRPSKLAKMRLNVSDFELKGKKYSKPRKGDPEKATVNQTKLDTEENQEECVQEMKPQEGEVSKKDELRDSEVQSDTSDAIQVETEQQCIEKISLDLVDEMENSHAEEISSNSQDKIENSHIETSIHDSHDELENSQIEIEEQYSSAMKEKNSLCIEEETINLCVNAISESSNDSANRESLDVRVEAENPFTGFEKDDETPHLEKKIKRSVSEKEGSISNQDGLSSSLDSAVKENGIPVCEVKPLRDFRRRSSNKGDKRPDKAKPERRRKHSSTGSKNSSSSIEESTIQEVPEEVTESDRTSKAERLSGISKFLSLSSMNLSTIKDKKPKRRKSSSTMDIAGIGVNDVRPSDTPRQRPKNDTTRRTADDTTRKTTDDISPTTGIGYETAKFIAMMGAHVILACRDEQKAKQAIKKMNGEFQDEKAAGAKNIISDERLSLEFMKVDLSSLESTKAFIDAFKASGRKLHLLVCNAAIHSHTQVMTSDNFELTYQVNYLSHFLITISLLPIMKTSGSDVRIIQVSSEAHKHEKFDRKYAENGKPEEYNGYRCYANTKLFQIMSMYTIDKMLLDTDIEIACVNPGITDTKLYREHLPEGREGFKRTCYNCMGWVQTPRRGAACSIYAAVNPELKGCSRGYYMKSRSAPSFPSSAAQDKDLAEFVLECTRENLKGYLTPEIDKILDT</sequence>
<feature type="compositionally biased region" description="Basic and acidic residues" evidence="3">
    <location>
        <begin position="235"/>
        <end position="246"/>
    </location>
</feature>
<feature type="region of interest" description="Disordered" evidence="3">
    <location>
        <begin position="230"/>
        <end position="364"/>
    </location>
</feature>
<feature type="region of interest" description="Disordered" evidence="3">
    <location>
        <begin position="37"/>
        <end position="144"/>
    </location>
</feature>
<evidence type="ECO:0000256" key="1">
    <source>
        <dbReference type="ARBA" id="ARBA00006484"/>
    </source>
</evidence>
<feature type="compositionally biased region" description="Basic and acidic residues" evidence="3">
    <location>
        <begin position="13"/>
        <end position="23"/>
    </location>
</feature>
<dbReference type="InterPro" id="IPR036291">
    <property type="entry name" value="NAD(P)-bd_dom_sf"/>
</dbReference>
<feature type="compositionally biased region" description="Basic and acidic residues" evidence="3">
    <location>
        <begin position="258"/>
        <end position="275"/>
    </location>
</feature>
<dbReference type="Gene3D" id="3.40.50.720">
    <property type="entry name" value="NAD(P)-binding Rossmann-like Domain"/>
    <property type="match status" value="1"/>
</dbReference>
<reference evidence="4" key="1">
    <citation type="submission" date="2019-08" db="EMBL/GenBank/DDBJ databases">
        <title>The improved chromosome-level genome for the pearl oyster Pinctada fucata martensii using PacBio sequencing and Hi-C.</title>
        <authorList>
            <person name="Zheng Z."/>
        </authorList>
    </citation>
    <scope>NUCLEOTIDE SEQUENCE</scope>
    <source>
        <strain evidence="4">ZZ-2019</strain>
        <tissue evidence="4">Adductor muscle</tissue>
    </source>
</reference>
<feature type="compositionally biased region" description="Basic and acidic residues" evidence="3">
    <location>
        <begin position="408"/>
        <end position="435"/>
    </location>
</feature>
<evidence type="ECO:0000256" key="3">
    <source>
        <dbReference type="SAM" id="MobiDB-lite"/>
    </source>
</evidence>
<dbReference type="PANTHER" id="PTHR24320">
    <property type="entry name" value="RETINOL DEHYDROGENASE"/>
    <property type="match status" value="1"/>
</dbReference>
<comment type="caution">
    <text evidence="4">The sequence shown here is derived from an EMBL/GenBank/DDBJ whole genome shotgun (WGS) entry which is preliminary data.</text>
</comment>
<feature type="compositionally biased region" description="Basic and acidic residues" evidence="3">
    <location>
        <begin position="115"/>
        <end position="131"/>
    </location>
</feature>
<dbReference type="AlphaFoldDB" id="A0AA88YEU4"/>
<feature type="compositionally biased region" description="Basic and acidic residues" evidence="3">
    <location>
        <begin position="313"/>
        <end position="323"/>
    </location>
</feature>
<evidence type="ECO:0000313" key="4">
    <source>
        <dbReference type="EMBL" id="KAK3098092.1"/>
    </source>
</evidence>
<dbReference type="Pfam" id="PF00106">
    <property type="entry name" value="adh_short"/>
    <property type="match status" value="1"/>
</dbReference>
<dbReference type="EMBL" id="VSWD01000007">
    <property type="protein sequence ID" value="KAK3098092.1"/>
    <property type="molecule type" value="Genomic_DNA"/>
</dbReference>
<name>A0AA88YEU4_PINIB</name>
<dbReference type="SUPFAM" id="SSF51735">
    <property type="entry name" value="NAD(P)-binding Rossmann-fold domains"/>
    <property type="match status" value="1"/>
</dbReference>
<feature type="region of interest" description="Disordered" evidence="3">
    <location>
        <begin position="383"/>
        <end position="439"/>
    </location>
</feature>
<feature type="compositionally biased region" description="Polar residues" evidence="3">
    <location>
        <begin position="133"/>
        <end position="144"/>
    </location>
</feature>
<dbReference type="Proteomes" id="UP001186944">
    <property type="component" value="Unassembled WGS sequence"/>
</dbReference>
<dbReference type="InterPro" id="IPR002347">
    <property type="entry name" value="SDR_fam"/>
</dbReference>
<keyword evidence="5" id="KW-1185">Reference proteome</keyword>
<keyword evidence="2" id="KW-0560">Oxidoreductase</keyword>
<dbReference type="GO" id="GO:0016491">
    <property type="term" value="F:oxidoreductase activity"/>
    <property type="evidence" value="ECO:0007669"/>
    <property type="project" value="UniProtKB-KW"/>
</dbReference>
<feature type="region of interest" description="Disordered" evidence="3">
    <location>
        <begin position="1"/>
        <end position="23"/>
    </location>
</feature>
<accession>A0AA88YEU4</accession>
<evidence type="ECO:0000313" key="5">
    <source>
        <dbReference type="Proteomes" id="UP001186944"/>
    </source>
</evidence>
<comment type="similarity">
    <text evidence="1">Belongs to the short-chain dehydrogenases/reductases (SDR) family.</text>
</comment>
<gene>
    <name evidence="4" type="ORF">FSP39_016031</name>
</gene>
<protein>
    <submittedName>
        <fullName evidence="4">Uncharacterized protein</fullName>
    </submittedName>
</protein>
<organism evidence="4 5">
    <name type="scientific">Pinctada imbricata</name>
    <name type="common">Atlantic pearl-oyster</name>
    <name type="synonym">Pinctada martensii</name>
    <dbReference type="NCBI Taxonomy" id="66713"/>
    <lineage>
        <taxon>Eukaryota</taxon>
        <taxon>Metazoa</taxon>
        <taxon>Spiralia</taxon>
        <taxon>Lophotrochozoa</taxon>
        <taxon>Mollusca</taxon>
        <taxon>Bivalvia</taxon>
        <taxon>Autobranchia</taxon>
        <taxon>Pteriomorphia</taxon>
        <taxon>Pterioida</taxon>
        <taxon>Pterioidea</taxon>
        <taxon>Pteriidae</taxon>
        <taxon>Pinctada</taxon>
    </lineage>
</organism>
<feature type="compositionally biased region" description="Polar residues" evidence="3">
    <location>
        <begin position="276"/>
        <end position="288"/>
    </location>
</feature>
<feature type="compositionally biased region" description="Low complexity" evidence="3">
    <location>
        <begin position="332"/>
        <end position="347"/>
    </location>
</feature>
<evidence type="ECO:0000256" key="2">
    <source>
        <dbReference type="ARBA" id="ARBA00023002"/>
    </source>
</evidence>
<proteinExistence type="inferred from homology"/>